<evidence type="ECO:0000313" key="2">
    <source>
        <dbReference type="EMBL" id="NUZ07608.1"/>
    </source>
</evidence>
<keyword evidence="3" id="KW-1185">Reference proteome</keyword>
<organism evidence="2 3">
    <name type="scientific">Piscinibacter koreensis</name>
    <dbReference type="NCBI Taxonomy" id="2742824"/>
    <lineage>
        <taxon>Bacteria</taxon>
        <taxon>Pseudomonadati</taxon>
        <taxon>Pseudomonadota</taxon>
        <taxon>Betaproteobacteria</taxon>
        <taxon>Burkholderiales</taxon>
        <taxon>Sphaerotilaceae</taxon>
        <taxon>Piscinibacter</taxon>
    </lineage>
</organism>
<comment type="caution">
    <text evidence="2">The sequence shown here is derived from an EMBL/GenBank/DDBJ whole genome shotgun (WGS) entry which is preliminary data.</text>
</comment>
<reference evidence="2 3" key="1">
    <citation type="submission" date="2020-06" db="EMBL/GenBank/DDBJ databases">
        <title>Schlegella sp. ID0723 isolated from air conditioner.</title>
        <authorList>
            <person name="Kim D.Y."/>
            <person name="Kim D.-U."/>
        </authorList>
    </citation>
    <scope>NUCLEOTIDE SEQUENCE [LARGE SCALE GENOMIC DNA]</scope>
    <source>
        <strain evidence="2 3">ID0723</strain>
    </source>
</reference>
<dbReference type="RefSeq" id="WP_176070437.1">
    <property type="nucleotide sequence ID" value="NZ_JABWMJ010000008.1"/>
</dbReference>
<gene>
    <name evidence="2" type="ORF">HQN59_17720</name>
</gene>
<accession>A0A7Y6TXW9</accession>
<dbReference type="Proteomes" id="UP000529637">
    <property type="component" value="Unassembled WGS sequence"/>
</dbReference>
<evidence type="ECO:0000313" key="3">
    <source>
        <dbReference type="Proteomes" id="UP000529637"/>
    </source>
</evidence>
<proteinExistence type="predicted"/>
<feature type="compositionally biased region" description="Basic and acidic residues" evidence="1">
    <location>
        <begin position="78"/>
        <end position="90"/>
    </location>
</feature>
<feature type="region of interest" description="Disordered" evidence="1">
    <location>
        <begin position="78"/>
        <end position="102"/>
    </location>
</feature>
<name>A0A7Y6TXW9_9BURK</name>
<protein>
    <submittedName>
        <fullName evidence="2">Uncharacterized protein</fullName>
    </submittedName>
</protein>
<dbReference type="AlphaFoldDB" id="A0A7Y6TXW9"/>
<sequence>MADDIQAVKADLRAEIGKLKWRAVKLGGGAAAGKAATSEDTTPEAAEAAREIVAALRELEQTLDRRLDGVAKRRPASYRHEVRRSEDGHIQEVISTPIAEGE</sequence>
<dbReference type="EMBL" id="JABWMJ010000008">
    <property type="protein sequence ID" value="NUZ07608.1"/>
    <property type="molecule type" value="Genomic_DNA"/>
</dbReference>
<evidence type="ECO:0000256" key="1">
    <source>
        <dbReference type="SAM" id="MobiDB-lite"/>
    </source>
</evidence>